<dbReference type="AlphaFoldDB" id="A0A317N4J3"/>
<reference evidence="3 4" key="1">
    <citation type="submission" date="2018-05" db="EMBL/GenBank/DDBJ databases">
        <title>Genomic Encyclopedia of Type Strains, Phase IV (KMG-IV): sequencing the most valuable type-strain genomes for metagenomic binning, comparative biology and taxonomic classification.</title>
        <authorList>
            <person name="Goeker M."/>
        </authorList>
    </citation>
    <scope>NUCLEOTIDE SEQUENCE [LARGE SCALE GENOMIC DNA]</scope>
    <source>
        <strain evidence="3 4">DSM 44717</strain>
    </source>
</reference>
<dbReference type="SUPFAM" id="SSF51735">
    <property type="entry name" value="NAD(P)-binding Rossmann-fold domains"/>
    <property type="match status" value="1"/>
</dbReference>
<dbReference type="CDD" id="cd05233">
    <property type="entry name" value="SDR_c"/>
    <property type="match status" value="1"/>
</dbReference>
<evidence type="ECO:0000313" key="3">
    <source>
        <dbReference type="EMBL" id="PWV69893.1"/>
    </source>
</evidence>
<dbReference type="PANTHER" id="PTHR43943">
    <property type="entry name" value="DEHYDROGENASE/REDUCTASE (SDR FAMILY) MEMBER 4"/>
    <property type="match status" value="1"/>
</dbReference>
<evidence type="ECO:0000256" key="1">
    <source>
        <dbReference type="ARBA" id="ARBA00006484"/>
    </source>
</evidence>
<protein>
    <submittedName>
        <fullName evidence="3">3-oxoacyl-[acyl-carrier protein] reductase</fullName>
    </submittedName>
</protein>
<keyword evidence="2" id="KW-0560">Oxidoreductase</keyword>
<keyword evidence="4" id="KW-1185">Reference proteome</keyword>
<comment type="similarity">
    <text evidence="1">Belongs to the short-chain dehydrogenases/reductases (SDR) family.</text>
</comment>
<comment type="caution">
    <text evidence="3">The sequence shown here is derived from an EMBL/GenBank/DDBJ whole genome shotgun (WGS) entry which is preliminary data.</text>
</comment>
<dbReference type="InterPro" id="IPR002347">
    <property type="entry name" value="SDR_fam"/>
</dbReference>
<gene>
    <name evidence="3" type="ORF">DFR69_115120</name>
</gene>
<dbReference type="PANTHER" id="PTHR43943:SF2">
    <property type="entry name" value="DEHYDROGENASE_REDUCTASE 4"/>
    <property type="match status" value="1"/>
</dbReference>
<dbReference type="InterPro" id="IPR036291">
    <property type="entry name" value="NAD(P)-bd_dom_sf"/>
</dbReference>
<dbReference type="RefSeq" id="WP_110041000.1">
    <property type="nucleotide sequence ID" value="NZ_QGTL01000015.1"/>
</dbReference>
<dbReference type="FunFam" id="3.40.50.720:FF:000084">
    <property type="entry name" value="Short-chain dehydrogenase reductase"/>
    <property type="match status" value="1"/>
</dbReference>
<dbReference type="Proteomes" id="UP000246410">
    <property type="component" value="Unassembled WGS sequence"/>
</dbReference>
<dbReference type="PRINTS" id="PR00081">
    <property type="entry name" value="GDHRDH"/>
</dbReference>
<proteinExistence type="inferred from homology"/>
<evidence type="ECO:0000256" key="2">
    <source>
        <dbReference type="ARBA" id="ARBA00023002"/>
    </source>
</evidence>
<dbReference type="Pfam" id="PF13561">
    <property type="entry name" value="adh_short_C2"/>
    <property type="match status" value="1"/>
</dbReference>
<sequence>MTGRFAGKTAIVTGASRGIGLGIAQRLVEDGAKVVITARKKDALDEAVAQLGGPEYALGVAGPSDDAAHQEDTLAQAIATFGSADLLVNNTGINPVYGPMIDLDLAAARKIVEVNCLAALAWTQQAHKAWMGEHGGAVVNVSSVAGIKPAPGIGFYGASKAMLTYLTQELAVELGPDIRVNAVAPAVVKTRFATALYEGREQEVSSAYPLKRLGVPEDVAGAVTFLLSADAAWITGQLLVVDGGVTLTGGV</sequence>
<dbReference type="NCBIfam" id="NF005559">
    <property type="entry name" value="PRK07231.1"/>
    <property type="match status" value="1"/>
</dbReference>
<name>A0A317N4J3_9NOCA</name>
<dbReference type="PRINTS" id="PR00080">
    <property type="entry name" value="SDRFAMILY"/>
</dbReference>
<dbReference type="GO" id="GO:0016491">
    <property type="term" value="F:oxidoreductase activity"/>
    <property type="evidence" value="ECO:0007669"/>
    <property type="project" value="UniProtKB-KW"/>
</dbReference>
<organism evidence="3 4">
    <name type="scientific">Nocardia neocaledoniensis</name>
    <dbReference type="NCBI Taxonomy" id="236511"/>
    <lineage>
        <taxon>Bacteria</taxon>
        <taxon>Bacillati</taxon>
        <taxon>Actinomycetota</taxon>
        <taxon>Actinomycetes</taxon>
        <taxon>Mycobacteriales</taxon>
        <taxon>Nocardiaceae</taxon>
        <taxon>Nocardia</taxon>
    </lineage>
</organism>
<dbReference type="Gene3D" id="3.40.50.720">
    <property type="entry name" value="NAD(P)-binding Rossmann-like Domain"/>
    <property type="match status" value="1"/>
</dbReference>
<evidence type="ECO:0000313" key="4">
    <source>
        <dbReference type="Proteomes" id="UP000246410"/>
    </source>
</evidence>
<accession>A0A317N4J3</accession>
<dbReference type="EMBL" id="QGTL01000015">
    <property type="protein sequence ID" value="PWV69893.1"/>
    <property type="molecule type" value="Genomic_DNA"/>
</dbReference>